<dbReference type="InterPro" id="IPR000390">
    <property type="entry name" value="Small_drug/metabolite_transptr"/>
</dbReference>
<evidence type="ECO:0000256" key="5">
    <source>
        <dbReference type="ARBA" id="ARBA00022989"/>
    </source>
</evidence>
<gene>
    <name evidence="9" type="ORF">ACFSX4_08315</name>
</gene>
<reference evidence="10" key="1">
    <citation type="journal article" date="2019" name="Int. J. Syst. Evol. Microbiol.">
        <title>The Global Catalogue of Microorganisms (GCM) 10K type strain sequencing project: providing services to taxonomists for standard genome sequencing and annotation.</title>
        <authorList>
            <consortium name="The Broad Institute Genomics Platform"/>
            <consortium name="The Broad Institute Genome Sequencing Center for Infectious Disease"/>
            <person name="Wu L."/>
            <person name="Ma J."/>
        </authorList>
    </citation>
    <scope>NUCLEOTIDE SEQUENCE [LARGE SCALE GENOMIC DNA]</scope>
    <source>
        <strain evidence="10">KCTC 33575</strain>
    </source>
</reference>
<dbReference type="RefSeq" id="WP_377773516.1">
    <property type="nucleotide sequence ID" value="NZ_JBHUOQ010000003.1"/>
</dbReference>
<comment type="subcellular location">
    <subcellularLocation>
        <location evidence="1 7">Cell membrane</location>
        <topology evidence="1 7">Multi-pass membrane protein</topology>
    </subcellularLocation>
</comment>
<evidence type="ECO:0000256" key="1">
    <source>
        <dbReference type="ARBA" id="ARBA00004651"/>
    </source>
</evidence>
<dbReference type="Gene3D" id="1.10.3730.20">
    <property type="match status" value="1"/>
</dbReference>
<keyword evidence="6 8" id="KW-0472">Membrane</keyword>
<feature type="transmembrane region" description="Helical" evidence="8">
    <location>
        <begin position="84"/>
        <end position="103"/>
    </location>
</feature>
<dbReference type="InterPro" id="IPR045324">
    <property type="entry name" value="Small_multidrug_res"/>
</dbReference>
<dbReference type="PANTHER" id="PTHR30561">
    <property type="entry name" value="SMR FAMILY PROTON-DEPENDENT DRUG EFFLUX TRANSPORTER SUGE"/>
    <property type="match status" value="1"/>
</dbReference>
<feature type="transmembrane region" description="Helical" evidence="8">
    <location>
        <begin position="57"/>
        <end position="78"/>
    </location>
</feature>
<evidence type="ECO:0000313" key="10">
    <source>
        <dbReference type="Proteomes" id="UP001597519"/>
    </source>
</evidence>
<name>A0ABW5WUK1_9STAP</name>
<comment type="similarity">
    <text evidence="7">Belongs to the drug/metabolite transporter (DMT) superfamily. Small multidrug resistance (SMR) (TC 2.A.7.1) family.</text>
</comment>
<keyword evidence="10" id="KW-1185">Reference proteome</keyword>
<proteinExistence type="inferred from homology"/>
<comment type="caution">
    <text evidence="9">The sequence shown here is derived from an EMBL/GenBank/DDBJ whole genome shotgun (WGS) entry which is preliminary data.</text>
</comment>
<accession>A0ABW5WUK1</accession>
<feature type="transmembrane region" description="Helical" evidence="8">
    <location>
        <begin position="32"/>
        <end position="50"/>
    </location>
</feature>
<dbReference type="SUPFAM" id="SSF103481">
    <property type="entry name" value="Multidrug resistance efflux transporter EmrE"/>
    <property type="match status" value="1"/>
</dbReference>
<dbReference type="Proteomes" id="UP001597519">
    <property type="component" value="Unassembled WGS sequence"/>
</dbReference>
<keyword evidence="2" id="KW-0813">Transport</keyword>
<protein>
    <submittedName>
        <fullName evidence="9">DMT family transporter</fullName>
    </submittedName>
</protein>
<dbReference type="EMBL" id="JBHUOQ010000003">
    <property type="protein sequence ID" value="MFD2830461.1"/>
    <property type="molecule type" value="Genomic_DNA"/>
</dbReference>
<evidence type="ECO:0000256" key="6">
    <source>
        <dbReference type="ARBA" id="ARBA00023136"/>
    </source>
</evidence>
<evidence type="ECO:0000256" key="8">
    <source>
        <dbReference type="SAM" id="Phobius"/>
    </source>
</evidence>
<evidence type="ECO:0000256" key="3">
    <source>
        <dbReference type="ARBA" id="ARBA00022475"/>
    </source>
</evidence>
<keyword evidence="5 8" id="KW-1133">Transmembrane helix</keyword>
<keyword evidence="3" id="KW-1003">Cell membrane</keyword>
<organism evidence="9 10">
    <name type="scientific">Corticicoccus populi</name>
    <dbReference type="NCBI Taxonomy" id="1812821"/>
    <lineage>
        <taxon>Bacteria</taxon>
        <taxon>Bacillati</taxon>
        <taxon>Bacillota</taxon>
        <taxon>Bacilli</taxon>
        <taxon>Bacillales</taxon>
        <taxon>Staphylococcaceae</taxon>
        <taxon>Corticicoccus</taxon>
    </lineage>
</organism>
<sequence>MAWIILIFAGIFEMLAVNAINVFTHKRTKTSLAGIVLFFAISFVCLSVAMREIDMSTAYAIWTGIGAAGGALLGMIFYKEPKNIGRIFFIAMIIACAVGLKILG</sequence>
<keyword evidence="4 7" id="KW-0812">Transmembrane</keyword>
<evidence type="ECO:0000256" key="2">
    <source>
        <dbReference type="ARBA" id="ARBA00022448"/>
    </source>
</evidence>
<dbReference type="PANTHER" id="PTHR30561:SF0">
    <property type="entry name" value="GUANIDINIUM EXPORTER"/>
    <property type="match status" value="1"/>
</dbReference>
<dbReference type="InterPro" id="IPR037185">
    <property type="entry name" value="EmrE-like"/>
</dbReference>
<evidence type="ECO:0000256" key="4">
    <source>
        <dbReference type="ARBA" id="ARBA00022692"/>
    </source>
</evidence>
<evidence type="ECO:0000313" key="9">
    <source>
        <dbReference type="EMBL" id="MFD2830461.1"/>
    </source>
</evidence>
<evidence type="ECO:0000256" key="7">
    <source>
        <dbReference type="RuleBase" id="RU003942"/>
    </source>
</evidence>
<dbReference type="Pfam" id="PF00893">
    <property type="entry name" value="Multi_Drug_Res"/>
    <property type="match status" value="1"/>
</dbReference>